<dbReference type="AlphaFoldDB" id="A0A1Y3UDF8"/>
<dbReference type="EMBL" id="CP059275">
    <property type="protein sequence ID" value="QLQ61233.1"/>
    <property type="molecule type" value="Genomic_DNA"/>
</dbReference>
<dbReference type="Proteomes" id="UP000241783">
    <property type="component" value="Unassembled WGS sequence"/>
</dbReference>
<protein>
    <submittedName>
        <fullName evidence="2">Uncharacterized protein</fullName>
    </submittedName>
</protein>
<reference evidence="2" key="2">
    <citation type="journal article" date="2018" name="BMC Genomics">
        <title>Whole genome sequencing and function prediction of 133 gut anaerobes isolated from chicken caecum in pure cultures.</title>
        <authorList>
            <person name="Medvecky M."/>
            <person name="Cejkova D."/>
            <person name="Polansky O."/>
            <person name="Karasova D."/>
            <person name="Kubasova T."/>
            <person name="Cizek A."/>
            <person name="Rychlik I."/>
        </authorList>
    </citation>
    <scope>NUCLEOTIDE SEQUENCE</scope>
    <source>
        <strain evidence="2">An71</strain>
    </source>
</reference>
<feature type="transmembrane region" description="Helical" evidence="1">
    <location>
        <begin position="47"/>
        <end position="69"/>
    </location>
</feature>
<dbReference type="RefSeq" id="WP_085681000.1">
    <property type="nucleotide sequence ID" value="NZ_CP047416.1"/>
</dbReference>
<evidence type="ECO:0000256" key="1">
    <source>
        <dbReference type="SAM" id="Phobius"/>
    </source>
</evidence>
<evidence type="ECO:0000313" key="2">
    <source>
        <dbReference type="EMBL" id="OUN46814.1"/>
    </source>
</evidence>
<name>A0A1Y3UDF8_LIMRT</name>
<evidence type="ECO:0000313" key="7">
    <source>
        <dbReference type="Proteomes" id="UP000510868"/>
    </source>
</evidence>
<organism evidence="2 5">
    <name type="scientific">Limosilactobacillus reuteri</name>
    <name type="common">Lactobacillus reuteri</name>
    <dbReference type="NCBI Taxonomy" id="1598"/>
    <lineage>
        <taxon>Bacteria</taxon>
        <taxon>Bacillati</taxon>
        <taxon>Bacillota</taxon>
        <taxon>Bacilli</taxon>
        <taxon>Lactobacillales</taxon>
        <taxon>Lactobacillaceae</taxon>
        <taxon>Limosilactobacillus</taxon>
    </lineage>
</organism>
<dbReference type="EMBL" id="NFHN01000027">
    <property type="protein sequence ID" value="OUN46814.1"/>
    <property type="molecule type" value="Genomic_DNA"/>
</dbReference>
<feature type="transmembrane region" description="Helical" evidence="1">
    <location>
        <begin position="21"/>
        <end position="41"/>
    </location>
</feature>
<sequence>MGELEKLKQDCIVKQKRGLHIIIASIVVWGGILAVELLNVPVLTKNLFVFVCTALLLPISYFISRLINVDFQNKTNPLTKLGMLFSMNQLLYLLIAMWIYLTIPNKMLMVLAIIFGAHLLPCSWLYNSRAYFISSIVISILALLVGTNFKPFILASVMLTIVVAFCITLILENHQLD</sequence>
<evidence type="ECO:0000313" key="4">
    <source>
        <dbReference type="EMBL" id="QLQ61233.1"/>
    </source>
</evidence>
<feature type="transmembrane region" description="Helical" evidence="1">
    <location>
        <begin position="130"/>
        <end position="146"/>
    </location>
</feature>
<evidence type="ECO:0000313" key="6">
    <source>
        <dbReference type="Proteomes" id="UP000241783"/>
    </source>
</evidence>
<keyword evidence="1" id="KW-0472">Membrane</keyword>
<feature type="transmembrane region" description="Helical" evidence="1">
    <location>
        <begin position="152"/>
        <end position="171"/>
    </location>
</feature>
<dbReference type="EMBL" id="PZQO01000011">
    <property type="protein sequence ID" value="PTM29551.1"/>
    <property type="molecule type" value="Genomic_DNA"/>
</dbReference>
<reference evidence="3 6" key="3">
    <citation type="submission" date="2018-03" db="EMBL/GenBank/DDBJ databases">
        <title>Genome Sequences of Lactobacillus sp. Isolates from Traditional Turkish Sourdough.</title>
        <authorList>
            <person name="Skory C.D."/>
            <person name="Dertli E."/>
        </authorList>
    </citation>
    <scope>NUCLEOTIDE SEQUENCE [LARGE SCALE GENOMIC DNA]</scope>
    <source>
        <strain evidence="3 6">E81</strain>
    </source>
</reference>
<dbReference type="InterPro" id="IPR053824">
    <property type="entry name" value="DUF7010"/>
</dbReference>
<reference evidence="4 7" key="4">
    <citation type="submission" date="2020-07" db="EMBL/GenBank/DDBJ databases">
        <title>Genome sequence of Lactobacillus reuteri CNEI-KCA3 isolated from the faeces of a reared-broiler chicken, South-East Nigeria, reveals presence of CRISPR arrays.</title>
        <authorList>
            <person name="Anukam K.C."/>
            <person name="Ibezim C.N."/>
            <person name="BeecK W.V."/>
            <person name="Allonsius C."/>
            <person name="Broek M.D."/>
            <person name="Tuyaerts I."/>
            <person name="Attama A."/>
            <person name="Esimone C.O."/>
            <person name="Lebeer S."/>
        </authorList>
    </citation>
    <scope>NUCLEOTIDE SEQUENCE [LARGE SCALE GENOMIC DNA]</scope>
    <source>
        <strain evidence="4 7">CNEI-KCA3</strain>
    </source>
</reference>
<feature type="transmembrane region" description="Helical" evidence="1">
    <location>
        <begin position="81"/>
        <end position="101"/>
    </location>
</feature>
<feature type="transmembrane region" description="Helical" evidence="1">
    <location>
        <begin position="107"/>
        <end position="125"/>
    </location>
</feature>
<keyword evidence="1" id="KW-0812">Transmembrane</keyword>
<accession>A0A1Y3UDF8</accession>
<dbReference type="Proteomes" id="UP000195868">
    <property type="component" value="Unassembled WGS sequence"/>
</dbReference>
<dbReference type="Proteomes" id="UP000510868">
    <property type="component" value="Chromosome"/>
</dbReference>
<dbReference type="Pfam" id="PF22765">
    <property type="entry name" value="DUF7010"/>
    <property type="match status" value="1"/>
</dbReference>
<evidence type="ECO:0000313" key="5">
    <source>
        <dbReference type="Proteomes" id="UP000195868"/>
    </source>
</evidence>
<evidence type="ECO:0000313" key="3">
    <source>
        <dbReference type="EMBL" id="PTM29551.1"/>
    </source>
</evidence>
<keyword evidence="1" id="KW-1133">Transmembrane helix</keyword>
<proteinExistence type="predicted"/>
<gene>
    <name evidence="2" type="ORF">B5G22_07165</name>
    <name evidence="3" type="ORF">DA796_04555</name>
    <name evidence="4" type="ORF">HHK02_08610</name>
</gene>
<reference evidence="5" key="1">
    <citation type="submission" date="2017-04" db="EMBL/GenBank/DDBJ databases">
        <title>Function of individual gut microbiota members based on whole genome sequencing of pure cultures obtained from chicken caecum.</title>
        <authorList>
            <person name="Medvecky M."/>
            <person name="Cejkova D."/>
            <person name="Polansky O."/>
            <person name="Karasova D."/>
            <person name="Kubasova T."/>
            <person name="Cizek A."/>
            <person name="Rychlik I."/>
        </authorList>
    </citation>
    <scope>NUCLEOTIDE SEQUENCE [LARGE SCALE GENOMIC DNA]</scope>
    <source>
        <strain evidence="5">An71</strain>
    </source>
</reference>